<evidence type="ECO:0000313" key="5">
    <source>
        <dbReference type="Proteomes" id="UP000030121"/>
    </source>
</evidence>
<feature type="domain" description="Peptidase M16 C-terminal" evidence="3">
    <location>
        <begin position="195"/>
        <end position="373"/>
    </location>
</feature>
<keyword evidence="5" id="KW-1185">Reference proteome</keyword>
<feature type="chain" id="PRO_5002003637" evidence="1">
    <location>
        <begin position="20"/>
        <end position="684"/>
    </location>
</feature>
<gene>
    <name evidence="4" type="ORF">Q764_06180</name>
</gene>
<dbReference type="Proteomes" id="UP000030121">
    <property type="component" value="Unassembled WGS sequence"/>
</dbReference>
<feature type="domain" description="Peptidase M16 N-terminal" evidence="2">
    <location>
        <begin position="49"/>
        <end position="168"/>
    </location>
</feature>
<protein>
    <submittedName>
        <fullName evidence="4">Peptidase M16</fullName>
    </submittedName>
</protein>
<dbReference type="Pfam" id="PF00675">
    <property type="entry name" value="Peptidase_M16"/>
    <property type="match status" value="1"/>
</dbReference>
<accession>A0A0A2MNB6</accession>
<dbReference type="Gene3D" id="3.30.830.10">
    <property type="entry name" value="Metalloenzyme, LuxS/M16 peptidase-like"/>
    <property type="match status" value="2"/>
</dbReference>
<dbReference type="InterPro" id="IPR011765">
    <property type="entry name" value="Pept_M16_N"/>
</dbReference>
<comment type="caution">
    <text evidence="4">The sequence shown here is derived from an EMBL/GenBank/DDBJ whole genome shotgun (WGS) entry which is preliminary data.</text>
</comment>
<feature type="signal peptide" evidence="1">
    <location>
        <begin position="1"/>
        <end position="19"/>
    </location>
</feature>
<dbReference type="PANTHER" id="PTHR11851">
    <property type="entry name" value="METALLOPROTEASE"/>
    <property type="match status" value="1"/>
</dbReference>
<dbReference type="Pfam" id="PF05193">
    <property type="entry name" value="Peptidase_M16_C"/>
    <property type="match status" value="1"/>
</dbReference>
<evidence type="ECO:0000313" key="4">
    <source>
        <dbReference type="EMBL" id="KGO89770.1"/>
    </source>
</evidence>
<dbReference type="AlphaFoldDB" id="A0A0A2MNB6"/>
<dbReference type="STRING" id="1121899.GCA_000430025_01840"/>
<keyword evidence="1" id="KW-0732">Signal</keyword>
<dbReference type="eggNOG" id="COG0612">
    <property type="taxonomic scope" value="Bacteria"/>
</dbReference>
<organism evidence="4 5">
    <name type="scientific">Flavobacterium suncheonense GH29-5 = DSM 17707</name>
    <dbReference type="NCBI Taxonomy" id="1121899"/>
    <lineage>
        <taxon>Bacteria</taxon>
        <taxon>Pseudomonadati</taxon>
        <taxon>Bacteroidota</taxon>
        <taxon>Flavobacteriia</taxon>
        <taxon>Flavobacteriales</taxon>
        <taxon>Flavobacteriaceae</taxon>
        <taxon>Flavobacterium</taxon>
    </lineage>
</organism>
<name>A0A0A2MNB6_9FLAO</name>
<evidence type="ECO:0000259" key="3">
    <source>
        <dbReference type="Pfam" id="PF05193"/>
    </source>
</evidence>
<dbReference type="InterPro" id="IPR011249">
    <property type="entry name" value="Metalloenz_LuxS/M16"/>
</dbReference>
<evidence type="ECO:0000259" key="2">
    <source>
        <dbReference type="Pfam" id="PF00675"/>
    </source>
</evidence>
<sequence>MKKYIYIAASLFLAITMQAQDRTQPKPGPSPAVNVGKPTTFTLKNGLKVLVVENHKLPRVSYNLTIDYAPYAEGDKKGVADLTSALIGNGTKKMSKDAFNEEIDFLGANINFSADGASASGLSKYSERILELMADGALNPVFTQEEFDKEKAKLLEGLKAQEKSVQSVAGRVENVLAFGKNHPSGEYLSEATINNVTLNDVSLNYNTYFVPSNAYLVVVGDVKAKDVQKIVEKEFGMWKKASAPALTYTDPKNVQYTQINFVDMPNAVQSEIALVNTTNLKMSDKDYFAAILANQILGGGGEGRLFMNLREKHGWTYGAYSSIGANKYVNKFRSGASVRNAVTDSAVVEFMNELKKIRTELVSAEELKNAKAKYVGNFVMQIQKPGTIARYALNTETQKLPADFYENYIKNINAVTPEDIKAVANKYFLADNTRIVIVGKASEVLPNLEKMSAKEKLPIMYFDKFGNPTEKPKVSIPIPAGVTSKTVFDNYIKAIGGEKAVKAVKSVVTISSGTIQGTPVELTSKVTADKKMAVEMKAMGMSVMKQVIGDKSGYAVMQGQRKDFTAEEFKEQKEGAVPFEELLLASNPNAKLESIENMNGTDVYVVKNGKTTYYYDVKTGLKTAEAKEMEQMGQKATQTTYYSNYKEVKGIKIPHEIDMNIGIDLKLMTTEVKINEGVTAEDFK</sequence>
<proteinExistence type="predicted"/>
<dbReference type="InterPro" id="IPR050361">
    <property type="entry name" value="MPP/UQCRC_Complex"/>
</dbReference>
<reference evidence="4 5" key="1">
    <citation type="submission" date="2013-09" db="EMBL/GenBank/DDBJ databases">
        <authorList>
            <person name="Zeng Z."/>
            <person name="Chen C."/>
        </authorList>
    </citation>
    <scope>NUCLEOTIDE SEQUENCE [LARGE SCALE GENOMIC DNA]</scope>
    <source>
        <strain evidence="4 5">GH29-5</strain>
    </source>
</reference>
<dbReference type="InterPro" id="IPR007863">
    <property type="entry name" value="Peptidase_M16_C"/>
</dbReference>
<dbReference type="RefSeq" id="WP_026980287.1">
    <property type="nucleotide sequence ID" value="NZ_AUCZ01000008.1"/>
</dbReference>
<dbReference type="GO" id="GO:0046872">
    <property type="term" value="F:metal ion binding"/>
    <property type="evidence" value="ECO:0007669"/>
    <property type="project" value="InterPro"/>
</dbReference>
<evidence type="ECO:0000256" key="1">
    <source>
        <dbReference type="SAM" id="SignalP"/>
    </source>
</evidence>
<dbReference type="SUPFAM" id="SSF63411">
    <property type="entry name" value="LuxS/MPP-like metallohydrolase"/>
    <property type="match status" value="2"/>
</dbReference>
<dbReference type="OrthoDB" id="9811314at2"/>
<dbReference type="PANTHER" id="PTHR11851:SF224">
    <property type="entry name" value="PROCESSING PROTEASE"/>
    <property type="match status" value="1"/>
</dbReference>
<dbReference type="EMBL" id="JRLW01000005">
    <property type="protein sequence ID" value="KGO89770.1"/>
    <property type="molecule type" value="Genomic_DNA"/>
</dbReference>